<protein>
    <recommendedName>
        <fullName evidence="4">DUF2884 family protein</fullName>
    </recommendedName>
</protein>
<feature type="chain" id="PRO_5028992997" description="DUF2884 family protein" evidence="1">
    <location>
        <begin position="29"/>
        <end position="224"/>
    </location>
</feature>
<feature type="signal peptide" evidence="1">
    <location>
        <begin position="1"/>
        <end position="28"/>
    </location>
</feature>
<evidence type="ECO:0000256" key="1">
    <source>
        <dbReference type="SAM" id="SignalP"/>
    </source>
</evidence>
<dbReference type="EMBL" id="CP060731">
    <property type="protein sequence ID" value="QNN76638.1"/>
    <property type="molecule type" value="Genomic_DNA"/>
</dbReference>
<gene>
    <name evidence="2" type="ORF">IAE60_11860</name>
</gene>
<evidence type="ECO:0008006" key="4">
    <source>
        <dbReference type="Google" id="ProtNLM"/>
    </source>
</evidence>
<evidence type="ECO:0000313" key="3">
    <source>
        <dbReference type="Proteomes" id="UP000515838"/>
    </source>
</evidence>
<dbReference type="GeneID" id="81471672"/>
<sequence length="224" mass="24847">MHSTRKPRMLMTMFLASLLPLAVQTANAGDTRIDNEISADLADARSEVRTELAAARRELDTGNLQLGDSLRFGMSDARASHADRALPQAEITPLGDFLIEGRPVAIDRHQRQELLLYRGEVIAIAKAGIDIGERSAQAALDAVDRGLFSLMFGAMTGSLERRIEKTVRETVEPGVRQICLSLPALRDRRQRLSATLPAFRPYATLEADDVEDCENEMRREFASR</sequence>
<dbReference type="RefSeq" id="WP_187572407.1">
    <property type="nucleotide sequence ID" value="NZ_CP060731.1"/>
</dbReference>
<name>A0A7G9T963_PSEMX</name>
<reference evidence="2 3" key="1">
    <citation type="submission" date="2020-08" db="EMBL/GenBank/DDBJ databases">
        <title>Streptomycin Non-resistant strain, P. mexicana.</title>
        <authorList>
            <person name="Ganesh-Kumar S."/>
            <person name="Zhe T."/>
            <person name="Yu Z."/>
            <person name="Min Y."/>
        </authorList>
    </citation>
    <scope>NUCLEOTIDE SEQUENCE [LARGE SCALE GENOMIC DNA]</scope>
    <source>
        <strain evidence="2 3">GTZY2</strain>
    </source>
</reference>
<accession>A0A7G9T963</accession>
<dbReference type="AlphaFoldDB" id="A0A7G9T963"/>
<evidence type="ECO:0000313" key="2">
    <source>
        <dbReference type="EMBL" id="QNN76638.1"/>
    </source>
</evidence>
<dbReference type="Proteomes" id="UP000515838">
    <property type="component" value="Chromosome"/>
</dbReference>
<proteinExistence type="predicted"/>
<keyword evidence="1" id="KW-0732">Signal</keyword>
<organism evidence="2 3">
    <name type="scientific">Pseudoxanthomonas mexicana</name>
    <dbReference type="NCBI Taxonomy" id="128785"/>
    <lineage>
        <taxon>Bacteria</taxon>
        <taxon>Pseudomonadati</taxon>
        <taxon>Pseudomonadota</taxon>
        <taxon>Gammaproteobacteria</taxon>
        <taxon>Lysobacterales</taxon>
        <taxon>Lysobacteraceae</taxon>
        <taxon>Pseudoxanthomonas</taxon>
    </lineage>
</organism>